<proteinExistence type="predicted"/>
<evidence type="ECO:0000313" key="1">
    <source>
        <dbReference type="EMBL" id="KAF6279465.1"/>
    </source>
</evidence>
<reference evidence="1 2" key="1">
    <citation type="journal article" date="2020" name="Nature">
        <title>Six reference-quality genomes reveal evolution of bat adaptations.</title>
        <authorList>
            <person name="Jebb D."/>
            <person name="Huang Z."/>
            <person name="Pippel M."/>
            <person name="Hughes G.M."/>
            <person name="Lavrichenko K."/>
            <person name="Devanna P."/>
            <person name="Winkler S."/>
            <person name="Jermiin L.S."/>
            <person name="Skirmuntt E.C."/>
            <person name="Katzourakis A."/>
            <person name="Burkitt-Gray L."/>
            <person name="Ray D.A."/>
            <person name="Sullivan K.A.M."/>
            <person name="Roscito J.G."/>
            <person name="Kirilenko B.M."/>
            <person name="Davalos L.M."/>
            <person name="Corthals A.P."/>
            <person name="Power M.L."/>
            <person name="Jones G."/>
            <person name="Ransome R.D."/>
            <person name="Dechmann D.K.N."/>
            <person name="Locatelli A.G."/>
            <person name="Puechmaille S.J."/>
            <person name="Fedrigo O."/>
            <person name="Jarvis E.D."/>
            <person name="Hiller M."/>
            <person name="Vernes S.C."/>
            <person name="Myers E.W."/>
            <person name="Teeling E.C."/>
        </authorList>
    </citation>
    <scope>NUCLEOTIDE SEQUENCE [LARGE SCALE GENOMIC DNA]</scope>
    <source>
        <strain evidence="1">MPipKuh1</strain>
        <tissue evidence="1">Flight muscle</tissue>
    </source>
</reference>
<comment type="caution">
    <text evidence="1">The sequence shown here is derived from an EMBL/GenBank/DDBJ whole genome shotgun (WGS) entry which is preliminary data.</text>
</comment>
<accession>A0A7J7RU25</accession>
<keyword evidence="2" id="KW-1185">Reference proteome</keyword>
<dbReference type="AlphaFoldDB" id="A0A7J7RU25"/>
<evidence type="ECO:0000313" key="2">
    <source>
        <dbReference type="Proteomes" id="UP000558488"/>
    </source>
</evidence>
<gene>
    <name evidence="1" type="ORF">mPipKuh1_010243</name>
</gene>
<organism evidence="1 2">
    <name type="scientific">Pipistrellus kuhlii</name>
    <name type="common">Kuhl's pipistrelle</name>
    <dbReference type="NCBI Taxonomy" id="59472"/>
    <lineage>
        <taxon>Eukaryota</taxon>
        <taxon>Metazoa</taxon>
        <taxon>Chordata</taxon>
        <taxon>Craniata</taxon>
        <taxon>Vertebrata</taxon>
        <taxon>Euteleostomi</taxon>
        <taxon>Mammalia</taxon>
        <taxon>Eutheria</taxon>
        <taxon>Laurasiatheria</taxon>
        <taxon>Chiroptera</taxon>
        <taxon>Yangochiroptera</taxon>
        <taxon>Vespertilionidae</taxon>
        <taxon>Pipistrellus</taxon>
    </lineage>
</organism>
<dbReference type="Proteomes" id="UP000558488">
    <property type="component" value="Unassembled WGS sequence"/>
</dbReference>
<sequence>MRLQHSTFQHLSRPSCLLQSDLLLEVLFFFNTLFFREEGRRDGNISDDRGALISCLLHVPHQELSRNPGMCADREPNCDLLVGTQRLSHQACFSSLAQRSSPHPSVTPTWDLTISLCPTRHGSSCPGGILR</sequence>
<dbReference type="EMBL" id="JACAGB010000059">
    <property type="protein sequence ID" value="KAF6279465.1"/>
    <property type="molecule type" value="Genomic_DNA"/>
</dbReference>
<name>A0A7J7RU25_PIPKU</name>
<protein>
    <submittedName>
        <fullName evidence="1">Uncharacterized protein</fullName>
    </submittedName>
</protein>